<dbReference type="EMBL" id="JADINE010000006">
    <property type="protein sequence ID" value="MBO8406921.1"/>
    <property type="molecule type" value="Genomic_DNA"/>
</dbReference>
<evidence type="ECO:0008006" key="3">
    <source>
        <dbReference type="Google" id="ProtNLM"/>
    </source>
</evidence>
<dbReference type="GO" id="GO:0043165">
    <property type="term" value="P:Gram-negative-bacterium-type cell outer membrane assembly"/>
    <property type="evidence" value="ECO:0007669"/>
    <property type="project" value="InterPro"/>
</dbReference>
<sequence>MKRYIPILLLVAACGFRPMYSGTDTDVYVAPINGINGIELRNELNAKFGGVRDAGAKYRLTVNLATPVTQYKALETTGDATWQEIVLTATYTLTADDKEIVKGTESASESYTFVRYLVAANASYNNAVQNTVQVLADKISARVIAETYRYEQSDE</sequence>
<reference evidence="1" key="2">
    <citation type="journal article" date="2021" name="PeerJ">
        <title>Extensive microbial diversity within the chicken gut microbiome revealed by metagenomics and culture.</title>
        <authorList>
            <person name="Gilroy R."/>
            <person name="Ravi A."/>
            <person name="Getino M."/>
            <person name="Pursley I."/>
            <person name="Horton D.L."/>
            <person name="Alikhan N.F."/>
            <person name="Baker D."/>
            <person name="Gharbi K."/>
            <person name="Hall N."/>
            <person name="Watson M."/>
            <person name="Adriaenssens E.M."/>
            <person name="Foster-Nyarko E."/>
            <person name="Jarju S."/>
            <person name="Secka A."/>
            <person name="Antonio M."/>
            <person name="Oren A."/>
            <person name="Chaudhuri R.R."/>
            <person name="La Ragione R."/>
            <person name="Hildebrand F."/>
            <person name="Pallen M.J."/>
        </authorList>
    </citation>
    <scope>NUCLEOTIDE SEQUENCE</scope>
    <source>
        <strain evidence="1">B1-16210</strain>
    </source>
</reference>
<name>A0A940IBC4_9PROT</name>
<proteinExistence type="predicted"/>
<gene>
    <name evidence="1" type="ORF">IAC77_00475</name>
</gene>
<reference evidence="1" key="1">
    <citation type="submission" date="2020-10" db="EMBL/GenBank/DDBJ databases">
        <authorList>
            <person name="Gilroy R."/>
        </authorList>
    </citation>
    <scope>NUCLEOTIDE SEQUENCE</scope>
    <source>
        <strain evidence="1">B1-16210</strain>
    </source>
</reference>
<evidence type="ECO:0000313" key="2">
    <source>
        <dbReference type="Proteomes" id="UP000721442"/>
    </source>
</evidence>
<comment type="caution">
    <text evidence="1">The sequence shown here is derived from an EMBL/GenBank/DDBJ whole genome shotgun (WGS) entry which is preliminary data.</text>
</comment>
<dbReference type="AlphaFoldDB" id="A0A940IBC4"/>
<dbReference type="Gene3D" id="3.30.160.150">
    <property type="entry name" value="Lipoprotein like domain"/>
    <property type="match status" value="1"/>
</dbReference>
<dbReference type="GO" id="GO:0019867">
    <property type="term" value="C:outer membrane"/>
    <property type="evidence" value="ECO:0007669"/>
    <property type="project" value="InterPro"/>
</dbReference>
<dbReference type="Proteomes" id="UP000721442">
    <property type="component" value="Unassembled WGS sequence"/>
</dbReference>
<organism evidence="1 2">
    <name type="scientific">Candidatus Enterousia excrementavium</name>
    <dbReference type="NCBI Taxonomy" id="2840789"/>
    <lineage>
        <taxon>Bacteria</taxon>
        <taxon>Pseudomonadati</taxon>
        <taxon>Pseudomonadota</taxon>
        <taxon>Alphaproteobacteria</taxon>
        <taxon>Candidatus Enterousia</taxon>
    </lineage>
</organism>
<evidence type="ECO:0000313" key="1">
    <source>
        <dbReference type="EMBL" id="MBO8406921.1"/>
    </source>
</evidence>
<dbReference type="InterPro" id="IPR007485">
    <property type="entry name" value="LPS_assembly_LptE"/>
</dbReference>
<dbReference type="Pfam" id="PF04390">
    <property type="entry name" value="LptE"/>
    <property type="match status" value="1"/>
</dbReference>
<accession>A0A940IBC4</accession>
<protein>
    <recommendedName>
        <fullName evidence="3">LPS-assembly lipoprotein LptE</fullName>
    </recommendedName>
</protein>